<dbReference type="Pfam" id="PF09723">
    <property type="entry name" value="Zn_ribbon_8"/>
    <property type="match status" value="1"/>
</dbReference>
<dbReference type="SMART" id="SM00834">
    <property type="entry name" value="CxxC_CXXC_SSSS"/>
    <property type="match status" value="1"/>
</dbReference>
<organism evidence="3 4">
    <name type="scientific">Dermabacter vaginalis</name>
    <dbReference type="NCBI Taxonomy" id="1630135"/>
    <lineage>
        <taxon>Bacteria</taxon>
        <taxon>Bacillati</taxon>
        <taxon>Actinomycetota</taxon>
        <taxon>Actinomycetes</taxon>
        <taxon>Micrococcales</taxon>
        <taxon>Dermabacteraceae</taxon>
        <taxon>Dermabacter</taxon>
    </lineage>
</organism>
<accession>A0A1B0ZGT0</accession>
<evidence type="ECO:0000313" key="3">
    <source>
        <dbReference type="EMBL" id="ANP27123.1"/>
    </source>
</evidence>
<dbReference type="AlphaFoldDB" id="A0A1B0ZGT0"/>
<dbReference type="RefSeq" id="WP_055089403.1">
    <property type="nucleotide sequence ID" value="NZ_CP012117.1"/>
</dbReference>
<name>A0A1B0ZGT0_9MICO</name>
<feature type="region of interest" description="Disordered" evidence="1">
    <location>
        <begin position="58"/>
        <end position="95"/>
    </location>
</feature>
<dbReference type="NCBIfam" id="TIGR02605">
    <property type="entry name" value="CxxC_CxxC_SSSS"/>
    <property type="match status" value="1"/>
</dbReference>
<dbReference type="Proteomes" id="UP000092596">
    <property type="component" value="Chromosome"/>
</dbReference>
<dbReference type="STRING" id="1630135.DAD186_05680"/>
<dbReference type="KEGG" id="dva:DAD186_05680"/>
<gene>
    <name evidence="3" type="ORF">DAD186_05680</name>
</gene>
<feature type="domain" description="Putative regulatory protein FmdB zinc ribbon" evidence="2">
    <location>
        <begin position="1"/>
        <end position="41"/>
    </location>
</feature>
<evidence type="ECO:0000259" key="2">
    <source>
        <dbReference type="SMART" id="SM00834"/>
    </source>
</evidence>
<evidence type="ECO:0000313" key="4">
    <source>
        <dbReference type="Proteomes" id="UP000092596"/>
    </source>
</evidence>
<proteinExistence type="predicted"/>
<protein>
    <recommendedName>
        <fullName evidence="2">Putative regulatory protein FmdB zinc ribbon domain-containing protein</fullName>
    </recommendedName>
</protein>
<dbReference type="InterPro" id="IPR013429">
    <property type="entry name" value="Regulatory_FmdB_Zinc_ribbon"/>
</dbReference>
<evidence type="ECO:0000256" key="1">
    <source>
        <dbReference type="SAM" id="MobiDB-lite"/>
    </source>
</evidence>
<reference evidence="3 4" key="1">
    <citation type="submission" date="2015-06" db="EMBL/GenBank/DDBJ databases">
        <title>Investigation of pathophysiology for high-risk pregnancy and development of treatment modality based on it.</title>
        <authorList>
            <person name="Kim B.-C."/>
            <person name="Lim S."/>
        </authorList>
    </citation>
    <scope>NUCLEOTIDE SEQUENCE [LARGE SCALE GENOMIC DNA]</scope>
    <source>
        <strain evidence="3 4">AD1-86</strain>
    </source>
</reference>
<dbReference type="EMBL" id="CP012117">
    <property type="protein sequence ID" value="ANP27123.1"/>
    <property type="molecule type" value="Genomic_DNA"/>
</dbReference>
<sequence>MPLYEFRCGEGHLSEALLPMSSTTRERQCPECENPAKRLVSAPAVRSLNPALTNAIDSANRSAYEPQVHSSLPSSPGAKPTPVSHDPRHRALPRP</sequence>